<dbReference type="AlphaFoldDB" id="A0AAF0JLR0"/>
<feature type="region of interest" description="Disordered" evidence="2">
    <location>
        <begin position="347"/>
        <end position="511"/>
    </location>
</feature>
<comment type="similarity">
    <text evidence="1">Belongs to the sorting nexin family.</text>
</comment>
<gene>
    <name evidence="4" type="ORF">MPSI1_003054</name>
</gene>
<dbReference type="PANTHER" id="PTHR22775">
    <property type="entry name" value="SORTING NEXIN"/>
    <property type="match status" value="1"/>
</dbReference>
<evidence type="ECO:0000313" key="5">
    <source>
        <dbReference type="Proteomes" id="UP001214628"/>
    </source>
</evidence>
<organism evidence="4 5">
    <name type="scientific">Malassezia psittaci</name>
    <dbReference type="NCBI Taxonomy" id="1821823"/>
    <lineage>
        <taxon>Eukaryota</taxon>
        <taxon>Fungi</taxon>
        <taxon>Dikarya</taxon>
        <taxon>Basidiomycota</taxon>
        <taxon>Ustilaginomycotina</taxon>
        <taxon>Malasseziomycetes</taxon>
        <taxon>Malasseziales</taxon>
        <taxon>Malasseziaceae</taxon>
        <taxon>Malassezia</taxon>
    </lineage>
</organism>
<dbReference type="InterPro" id="IPR013937">
    <property type="entry name" value="Sorting_nexin_C"/>
</dbReference>
<feature type="compositionally biased region" description="Polar residues" evidence="2">
    <location>
        <begin position="974"/>
        <end position="984"/>
    </location>
</feature>
<evidence type="ECO:0000256" key="2">
    <source>
        <dbReference type="SAM" id="MobiDB-lite"/>
    </source>
</evidence>
<feature type="compositionally biased region" description="Low complexity" evidence="2">
    <location>
        <begin position="674"/>
        <end position="687"/>
    </location>
</feature>
<evidence type="ECO:0000313" key="4">
    <source>
        <dbReference type="EMBL" id="WFD44386.1"/>
    </source>
</evidence>
<reference evidence="4" key="1">
    <citation type="submission" date="2023-02" db="EMBL/GenBank/DDBJ databases">
        <title>Mating type loci evolution in Malassezia.</title>
        <authorList>
            <person name="Coelho M.A."/>
        </authorList>
    </citation>
    <scope>NUCLEOTIDE SEQUENCE</scope>
    <source>
        <strain evidence="4">CBS 14136</strain>
    </source>
</reference>
<accession>A0AAF0JLR0</accession>
<feature type="compositionally biased region" description="Basic and acidic residues" evidence="2">
    <location>
        <begin position="403"/>
        <end position="426"/>
    </location>
</feature>
<feature type="domain" description="PXA" evidence="3">
    <location>
        <begin position="95"/>
        <end position="268"/>
    </location>
</feature>
<feature type="compositionally biased region" description="Basic and acidic residues" evidence="2">
    <location>
        <begin position="940"/>
        <end position="965"/>
    </location>
</feature>
<feature type="region of interest" description="Disordered" evidence="2">
    <location>
        <begin position="659"/>
        <end position="694"/>
    </location>
</feature>
<feature type="region of interest" description="Disordered" evidence="2">
    <location>
        <begin position="890"/>
        <end position="1064"/>
    </location>
</feature>
<sequence length="1233" mass="134051">MTALLNAALVVLTLLILQAGLWTTILTAAFVALCLCHPTVQTFLEVTVPSRLTSDQSTKRDEANIDALRGRLSDLAGRKPVAMRDSGNVDLDSVPKEIRQELTSILALFKRDFLHSWYDPISFGANAFPDQATDSLAHLIAQVSLRLEQFRRTNVATELSLTVLSVLVATMRERRTNARVNMDEAISTPPPNTRGLGLWEDSQARIDSLRNSISTLLLQSLPHDDRRSSALVTMLTEILTKQLWEVLQTQSDPDVLNQYIVQYGRKSANTAIAAMAMGDVPAEVEQAVQNSVSQTMQSSPEFASNVGSTLSSAVLVTAPAIAGAAQQTAGVLQEAYSTLAEAVGGDEVGKEATVSTDASRAQAKAPALSSDTTHVKGPARNSVAKAKDPESVPNNDSQTIPDPEPRKDTQLDTTRHDTHPNLREDPTSNPWATHSGQHSKDYPTNKRLQPESKEVEGASRLQSGPHQGALVDTDLLDLTSDLDRNPEAFPMDIPPHMREPDLPPSLQSSKYEPNLAYDSRQSHPPKLLSISEVLASRDLEILDPFETFLQQSDSLHSVQNRKPEGMVLMQLHANLDALTRTADHHATTPELFEQDVRAILAQTLRHLPTDGKSPVRAIIQSTMDEIHIEPSSLRQIQQAVVSRLEQLWDAFHAQKNSKHLAYEPRRPVSRTKSTDSTPLSAQSSSSRSSEKPLRGFLTEGITTVSVVDVSANAERGGVVDLKSLQVLISVEDTMSNTGGYVLLRSYAQFEALDSELERMYAQRPADTVLRRPPPRLPMIRGKSSQSACDALQQYLVMLLMPKDRQVAWFSTTQAVQRFIDKTRAEEESPRNRTPNLITSIGGVGRSFASGFVGAADSARKNLGQGIGQIGSVAPNAANAPVRIGTGLSRNLFGSRENRSSSNASSPRTSFDERGVTDSVPEFPKPPIPAQTRSKQAAQRTDARLKTARGEAKHSDEPVRQAEDAKPTSSTSSSDAALSRTQSPEPRSAKKTPVDEHRSDRLSTALDSHSSVPPLPPRSETPAPRHAAREASTTSSNATQEANQKQKPSSKDEAASQASAAQEAEDLAPQDVDALLTAVFAVVHEAFNLQGSWTLRRGLLRVLEQVVRTTYSTSVVSTLVYLASMLSVPALASWLSALRNSLWPDGRWREHSEPQRSLEQKQATAAEARQVVLSYTPTQAAYALGMGGKQTCMDALITIHDAVTDPVVSLDLHLALVLRVLDLAIGTASGDRAT</sequence>
<feature type="compositionally biased region" description="Polar residues" evidence="2">
    <location>
        <begin position="1030"/>
        <end position="1046"/>
    </location>
</feature>
<dbReference type="Pfam" id="PF02194">
    <property type="entry name" value="PXA"/>
    <property type="match status" value="1"/>
</dbReference>
<dbReference type="EMBL" id="CP118378">
    <property type="protein sequence ID" value="WFD44386.1"/>
    <property type="molecule type" value="Genomic_DNA"/>
</dbReference>
<dbReference type="InterPro" id="IPR003114">
    <property type="entry name" value="Phox_assoc"/>
</dbReference>
<proteinExistence type="inferred from homology"/>
<dbReference type="GO" id="GO:0035091">
    <property type="term" value="F:phosphatidylinositol binding"/>
    <property type="evidence" value="ECO:0007669"/>
    <property type="project" value="TreeGrafter"/>
</dbReference>
<protein>
    <recommendedName>
        <fullName evidence="3">PXA domain-containing protein</fullName>
    </recommendedName>
</protein>
<dbReference type="PROSITE" id="PS51207">
    <property type="entry name" value="PXA"/>
    <property type="match status" value="1"/>
</dbReference>
<dbReference type="SMART" id="SM00313">
    <property type="entry name" value="PXA"/>
    <property type="match status" value="1"/>
</dbReference>
<name>A0AAF0JLR0_9BASI</name>
<dbReference type="PANTHER" id="PTHR22775:SF3">
    <property type="entry name" value="SORTING NEXIN-13"/>
    <property type="match status" value="1"/>
</dbReference>
<evidence type="ECO:0000256" key="1">
    <source>
        <dbReference type="ARBA" id="ARBA00010883"/>
    </source>
</evidence>
<keyword evidence="5" id="KW-1185">Reference proteome</keyword>
<feature type="compositionally biased region" description="Basic and acidic residues" evidence="2">
    <location>
        <begin position="991"/>
        <end position="1000"/>
    </location>
</feature>
<dbReference type="Proteomes" id="UP001214628">
    <property type="component" value="Chromosome 4"/>
</dbReference>
<evidence type="ECO:0000259" key="3">
    <source>
        <dbReference type="PROSITE" id="PS51207"/>
    </source>
</evidence>
<feature type="compositionally biased region" description="Basic and acidic residues" evidence="2">
    <location>
        <begin position="438"/>
        <end position="457"/>
    </location>
</feature>
<dbReference type="Pfam" id="PF08628">
    <property type="entry name" value="Nexin_C"/>
    <property type="match status" value="1"/>
</dbReference>
<feature type="compositionally biased region" description="Low complexity" evidence="2">
    <location>
        <begin position="899"/>
        <end position="908"/>
    </location>
</feature>
<feature type="compositionally biased region" description="Polar residues" evidence="2">
    <location>
        <begin position="427"/>
        <end position="436"/>
    </location>
</feature>
<feature type="compositionally biased region" description="Low complexity" evidence="2">
    <location>
        <begin position="470"/>
        <end position="479"/>
    </location>
</feature>